<dbReference type="AlphaFoldDB" id="A0AA39N742"/>
<gene>
    <name evidence="2" type="ORF">EV420DRAFT_1479030</name>
</gene>
<evidence type="ECO:0000313" key="2">
    <source>
        <dbReference type="EMBL" id="KAK0459785.1"/>
    </source>
</evidence>
<proteinExistence type="predicted"/>
<name>A0AA39N742_ARMTA</name>
<evidence type="ECO:0000313" key="3">
    <source>
        <dbReference type="Proteomes" id="UP001175211"/>
    </source>
</evidence>
<organism evidence="2 3">
    <name type="scientific">Armillaria tabescens</name>
    <name type="common">Ringless honey mushroom</name>
    <name type="synonym">Agaricus tabescens</name>
    <dbReference type="NCBI Taxonomy" id="1929756"/>
    <lineage>
        <taxon>Eukaryota</taxon>
        <taxon>Fungi</taxon>
        <taxon>Dikarya</taxon>
        <taxon>Basidiomycota</taxon>
        <taxon>Agaricomycotina</taxon>
        <taxon>Agaricomycetes</taxon>
        <taxon>Agaricomycetidae</taxon>
        <taxon>Agaricales</taxon>
        <taxon>Marasmiineae</taxon>
        <taxon>Physalacriaceae</taxon>
        <taxon>Desarmillaria</taxon>
    </lineage>
</organism>
<dbReference type="Proteomes" id="UP001175211">
    <property type="component" value="Unassembled WGS sequence"/>
</dbReference>
<dbReference type="RefSeq" id="XP_060331982.1">
    <property type="nucleotide sequence ID" value="XM_060469542.1"/>
</dbReference>
<reference evidence="2" key="1">
    <citation type="submission" date="2023-06" db="EMBL/GenBank/DDBJ databases">
        <authorList>
            <consortium name="Lawrence Berkeley National Laboratory"/>
            <person name="Ahrendt S."/>
            <person name="Sahu N."/>
            <person name="Indic B."/>
            <person name="Wong-Bajracharya J."/>
            <person name="Merenyi Z."/>
            <person name="Ke H.-M."/>
            <person name="Monk M."/>
            <person name="Kocsube S."/>
            <person name="Drula E."/>
            <person name="Lipzen A."/>
            <person name="Balint B."/>
            <person name="Henrissat B."/>
            <person name="Andreopoulos B."/>
            <person name="Martin F.M."/>
            <person name="Harder C.B."/>
            <person name="Rigling D."/>
            <person name="Ford K.L."/>
            <person name="Foster G.D."/>
            <person name="Pangilinan J."/>
            <person name="Papanicolaou A."/>
            <person name="Barry K."/>
            <person name="LaButti K."/>
            <person name="Viragh M."/>
            <person name="Koriabine M."/>
            <person name="Yan M."/>
            <person name="Riley R."/>
            <person name="Champramary S."/>
            <person name="Plett K.L."/>
            <person name="Tsai I.J."/>
            <person name="Slot J."/>
            <person name="Sipos G."/>
            <person name="Plett J."/>
            <person name="Nagy L.G."/>
            <person name="Grigoriev I.V."/>
        </authorList>
    </citation>
    <scope>NUCLEOTIDE SEQUENCE</scope>
    <source>
        <strain evidence="2">CCBAS 213</strain>
    </source>
</reference>
<protein>
    <submittedName>
        <fullName evidence="2">Uncharacterized protein</fullName>
    </submittedName>
</protein>
<accession>A0AA39N742</accession>
<sequence>MPCHRSCKKFVPRYPPTYDEALHQNCSSSLHLSVGSYATRYQPYSLSYRFEGASTDIPVPQTPAIVPQTGRFIVPPHYDLDDYIEYDGEGAEEEEASDSDDDDDYEDEEEENNDDETSFTPLTGSKSGPAKPLVLYAMESGSAQETARDAKINLPDDLISTTGSGVEPRSVTSLGNAPMLELGRHTTIIGLQDSAYERLCWSAKKLSLRTGNLGNQDIWKR</sequence>
<dbReference type="EMBL" id="JAUEPS010000014">
    <property type="protein sequence ID" value="KAK0459785.1"/>
    <property type="molecule type" value="Genomic_DNA"/>
</dbReference>
<comment type="caution">
    <text evidence="2">The sequence shown here is derived from an EMBL/GenBank/DDBJ whole genome shotgun (WGS) entry which is preliminary data.</text>
</comment>
<keyword evidence="3" id="KW-1185">Reference proteome</keyword>
<evidence type="ECO:0000256" key="1">
    <source>
        <dbReference type="SAM" id="MobiDB-lite"/>
    </source>
</evidence>
<dbReference type="GeneID" id="85353090"/>
<feature type="region of interest" description="Disordered" evidence="1">
    <location>
        <begin position="90"/>
        <end position="126"/>
    </location>
</feature>
<feature type="compositionally biased region" description="Acidic residues" evidence="1">
    <location>
        <begin position="90"/>
        <end position="117"/>
    </location>
</feature>